<comment type="similarity">
    <text evidence="1 3">Belongs to the SNW family.</text>
</comment>
<dbReference type="InterPro" id="IPR017862">
    <property type="entry name" value="SKI-int_prot_SKIP"/>
</dbReference>
<dbReference type="EMBL" id="MU863626">
    <property type="protein sequence ID" value="KAK4104901.1"/>
    <property type="molecule type" value="Genomic_DNA"/>
</dbReference>
<accession>A0AAN6Q8J4</accession>
<feature type="region of interest" description="Disordered" evidence="4">
    <location>
        <begin position="315"/>
        <end position="417"/>
    </location>
</feature>
<feature type="domain" description="SKI-interacting protein SKIP SNW" evidence="5">
    <location>
        <begin position="187"/>
        <end position="345"/>
    </location>
</feature>
<comment type="function">
    <text evidence="3">Involved in pre-mRNA splicing.</text>
</comment>
<dbReference type="GO" id="GO:0000398">
    <property type="term" value="P:mRNA splicing, via spliceosome"/>
    <property type="evidence" value="ECO:0007669"/>
    <property type="project" value="InterPro"/>
</dbReference>
<feature type="region of interest" description="Disordered" evidence="4">
    <location>
        <begin position="556"/>
        <end position="595"/>
    </location>
</feature>
<keyword evidence="3" id="KW-0539">Nucleus</keyword>
<feature type="compositionally biased region" description="Low complexity" evidence="4">
    <location>
        <begin position="561"/>
        <end position="570"/>
    </location>
</feature>
<name>A0AAN6Q8J4_9PEZI</name>
<feature type="compositionally biased region" description="Basic and acidic residues" evidence="4">
    <location>
        <begin position="197"/>
        <end position="222"/>
    </location>
</feature>
<feature type="compositionally biased region" description="Basic and acidic residues" evidence="4">
    <location>
        <begin position="322"/>
        <end position="335"/>
    </location>
</feature>
<protein>
    <recommendedName>
        <fullName evidence="2 3">Pre-mRNA-processing protein 45</fullName>
    </recommendedName>
</protein>
<dbReference type="PANTHER" id="PTHR12096">
    <property type="entry name" value="NUCLEAR PROTEIN SKIP-RELATED"/>
    <property type="match status" value="1"/>
</dbReference>
<evidence type="ECO:0000256" key="2">
    <source>
        <dbReference type="ARBA" id="ARBA00022160"/>
    </source>
</evidence>
<evidence type="ECO:0000313" key="7">
    <source>
        <dbReference type="Proteomes" id="UP001305647"/>
    </source>
</evidence>
<evidence type="ECO:0000259" key="5">
    <source>
        <dbReference type="Pfam" id="PF02731"/>
    </source>
</evidence>
<keyword evidence="3" id="KW-0747">Spliceosome</keyword>
<feature type="region of interest" description="Disordered" evidence="4">
    <location>
        <begin position="483"/>
        <end position="532"/>
    </location>
</feature>
<feature type="compositionally biased region" description="Basic and acidic residues" evidence="4">
    <location>
        <begin position="385"/>
        <end position="417"/>
    </location>
</feature>
<feature type="region of interest" description="Disordered" evidence="4">
    <location>
        <begin position="176"/>
        <end position="249"/>
    </location>
</feature>
<organism evidence="6 7">
    <name type="scientific">Parathielavia hyrcaniae</name>
    <dbReference type="NCBI Taxonomy" id="113614"/>
    <lineage>
        <taxon>Eukaryota</taxon>
        <taxon>Fungi</taxon>
        <taxon>Dikarya</taxon>
        <taxon>Ascomycota</taxon>
        <taxon>Pezizomycotina</taxon>
        <taxon>Sordariomycetes</taxon>
        <taxon>Sordariomycetidae</taxon>
        <taxon>Sordariales</taxon>
        <taxon>Chaetomiaceae</taxon>
        <taxon>Parathielavia</taxon>
    </lineage>
</organism>
<feature type="compositionally biased region" description="Low complexity" evidence="4">
    <location>
        <begin position="359"/>
        <end position="383"/>
    </location>
</feature>
<dbReference type="InterPro" id="IPR004015">
    <property type="entry name" value="SKI-int_prot_SKIP_SNW-dom"/>
</dbReference>
<reference evidence="6" key="1">
    <citation type="journal article" date="2023" name="Mol. Phylogenet. Evol.">
        <title>Genome-scale phylogeny and comparative genomics of the fungal order Sordariales.</title>
        <authorList>
            <person name="Hensen N."/>
            <person name="Bonometti L."/>
            <person name="Westerberg I."/>
            <person name="Brannstrom I.O."/>
            <person name="Guillou S."/>
            <person name="Cros-Aarteil S."/>
            <person name="Calhoun S."/>
            <person name="Haridas S."/>
            <person name="Kuo A."/>
            <person name="Mondo S."/>
            <person name="Pangilinan J."/>
            <person name="Riley R."/>
            <person name="LaButti K."/>
            <person name="Andreopoulos B."/>
            <person name="Lipzen A."/>
            <person name="Chen C."/>
            <person name="Yan M."/>
            <person name="Daum C."/>
            <person name="Ng V."/>
            <person name="Clum A."/>
            <person name="Steindorff A."/>
            <person name="Ohm R.A."/>
            <person name="Martin F."/>
            <person name="Silar P."/>
            <person name="Natvig D.O."/>
            <person name="Lalanne C."/>
            <person name="Gautier V."/>
            <person name="Ament-Velasquez S.L."/>
            <person name="Kruys A."/>
            <person name="Hutchinson M.I."/>
            <person name="Powell A.J."/>
            <person name="Barry K."/>
            <person name="Miller A.N."/>
            <person name="Grigoriev I.V."/>
            <person name="Debuchy R."/>
            <person name="Gladieux P."/>
            <person name="Hiltunen Thoren M."/>
            <person name="Johannesson H."/>
        </authorList>
    </citation>
    <scope>NUCLEOTIDE SEQUENCE</scope>
    <source>
        <strain evidence="6">CBS 757.83</strain>
    </source>
</reference>
<keyword evidence="3" id="KW-0507">mRNA processing</keyword>
<evidence type="ECO:0000313" key="6">
    <source>
        <dbReference type="EMBL" id="KAK4104901.1"/>
    </source>
</evidence>
<dbReference type="Proteomes" id="UP001305647">
    <property type="component" value="Unassembled WGS sequence"/>
</dbReference>
<feature type="compositionally biased region" description="Basic and acidic residues" evidence="4">
    <location>
        <begin position="342"/>
        <end position="351"/>
    </location>
</feature>
<comment type="subcellular location">
    <subcellularLocation>
        <location evidence="3">Nucleus</location>
    </subcellularLocation>
</comment>
<feature type="compositionally biased region" description="Acidic residues" evidence="4">
    <location>
        <begin position="489"/>
        <end position="498"/>
    </location>
</feature>
<evidence type="ECO:0000256" key="4">
    <source>
        <dbReference type="SAM" id="MobiDB-lite"/>
    </source>
</evidence>
<proteinExistence type="inferred from homology"/>
<keyword evidence="3" id="KW-0508">mRNA splicing</keyword>
<evidence type="ECO:0000256" key="1">
    <source>
        <dbReference type="ARBA" id="ARBA00010197"/>
    </source>
</evidence>
<dbReference type="Pfam" id="PF02731">
    <property type="entry name" value="SKIP_SNW"/>
    <property type="match status" value="1"/>
</dbReference>
<keyword evidence="7" id="KW-1185">Reference proteome</keyword>
<feature type="region of interest" description="Disordered" evidence="4">
    <location>
        <begin position="1"/>
        <end position="90"/>
    </location>
</feature>
<sequence length="595" mass="66238">MASIATGLARALPKPQSSSEYEEQRVQQRGPRIVAADQIDETQIVLKRTGPPPYPNRAGWRPRAPEDFGDGGAFPEIPVAQYPWGKDDKSSKSNALVVQVDAEGKVDYSAIARQGHSSDRVIHASFKDLIPLRQRAEAGDLDLSRPSQEQVAETAERTKNALATLVSGALAAQKPKNVNVGGRRDPTFVKYTPSDQMGDRAKKQERIMKIVERQKDPMEPPKFKHKKIPRGPPTPPPPVMHSPPRKLTAEDQEAWRIPPPVSMWKNPKGFTIALDKRVAADGRGLQDVQINDKFAQFSEALFMADRHAREEVRQRAMMQQRLAEKERLQKEEHLRQLAQQARAEKAGDGGGRRRRSARSRSGSYSSRSRSRSSGSESARSSSTDDSERERRAARRDKLREEERRLRQSRMGHERRAQVLAREMDRDISEKIALGLAKPTQSSEGMYDSRLFNQSSGFAGGFNEDNPYDKPLFAAQDAISSIYRPRANLEGDDDGDDEAAGDREMARIQKGGARFGEALGRGTFKGTGEAEVREGPVQFEKEEADPFNVDKFLSEVQQGTTAAAPAASASSKRGYGLVQEDDARQSKRSRVDDDEE</sequence>
<feature type="compositionally biased region" description="Pro residues" evidence="4">
    <location>
        <begin position="230"/>
        <end position="241"/>
    </location>
</feature>
<gene>
    <name evidence="6" type="ORF">N658DRAFT_493001</name>
</gene>
<reference evidence="6" key="2">
    <citation type="submission" date="2023-05" db="EMBL/GenBank/DDBJ databases">
        <authorList>
            <consortium name="Lawrence Berkeley National Laboratory"/>
            <person name="Steindorff A."/>
            <person name="Hensen N."/>
            <person name="Bonometti L."/>
            <person name="Westerberg I."/>
            <person name="Brannstrom I.O."/>
            <person name="Guillou S."/>
            <person name="Cros-Aarteil S."/>
            <person name="Calhoun S."/>
            <person name="Haridas S."/>
            <person name="Kuo A."/>
            <person name="Mondo S."/>
            <person name="Pangilinan J."/>
            <person name="Riley R."/>
            <person name="Labutti K."/>
            <person name="Andreopoulos B."/>
            <person name="Lipzen A."/>
            <person name="Chen C."/>
            <person name="Yanf M."/>
            <person name="Daum C."/>
            <person name="Ng V."/>
            <person name="Clum A."/>
            <person name="Ohm R."/>
            <person name="Martin F."/>
            <person name="Silar P."/>
            <person name="Natvig D."/>
            <person name="Lalanne C."/>
            <person name="Gautier V."/>
            <person name="Ament-Velasquez S.L."/>
            <person name="Kruys A."/>
            <person name="Hutchinson M.I."/>
            <person name="Powell A.J."/>
            <person name="Barry K."/>
            <person name="Miller A.N."/>
            <person name="Grigoriev I.V."/>
            <person name="Debuchy R."/>
            <person name="Gladieux P."/>
            <person name="Thoren M.H."/>
            <person name="Johannesson H."/>
        </authorList>
    </citation>
    <scope>NUCLEOTIDE SEQUENCE</scope>
    <source>
        <strain evidence="6">CBS 757.83</strain>
    </source>
</reference>
<dbReference type="AlphaFoldDB" id="A0AAN6Q8J4"/>
<feature type="compositionally biased region" description="Basic and acidic residues" evidence="4">
    <location>
        <begin position="580"/>
        <end position="595"/>
    </location>
</feature>
<evidence type="ECO:0000256" key="3">
    <source>
        <dbReference type="RuleBase" id="RU367140"/>
    </source>
</evidence>
<comment type="subunit">
    <text evidence="3">Associated with the spliceosome.</text>
</comment>
<dbReference type="GO" id="GO:0005681">
    <property type="term" value="C:spliceosomal complex"/>
    <property type="evidence" value="ECO:0007669"/>
    <property type="project" value="UniProtKB-UniRule"/>
</dbReference>
<comment type="caution">
    <text evidence="6">The sequence shown here is derived from an EMBL/GenBank/DDBJ whole genome shotgun (WGS) entry which is preliminary data.</text>
</comment>